<dbReference type="Pfam" id="PF13474">
    <property type="entry name" value="SnoaL_3"/>
    <property type="match status" value="1"/>
</dbReference>
<evidence type="ECO:0000313" key="2">
    <source>
        <dbReference type="EMBL" id="TQR82741.1"/>
    </source>
</evidence>
<proteinExistence type="predicted"/>
<dbReference type="Gene3D" id="3.10.450.50">
    <property type="match status" value="1"/>
</dbReference>
<keyword evidence="3" id="KW-1185">Reference proteome</keyword>
<feature type="domain" description="SnoaL-like" evidence="1">
    <location>
        <begin position="8"/>
        <end position="119"/>
    </location>
</feature>
<dbReference type="SUPFAM" id="SSF54427">
    <property type="entry name" value="NTF2-like"/>
    <property type="match status" value="1"/>
</dbReference>
<name>A0A544VRY6_9MYCO</name>
<dbReference type="EMBL" id="VIFX01000061">
    <property type="protein sequence ID" value="TQR82741.1"/>
    <property type="molecule type" value="Genomic_DNA"/>
</dbReference>
<organism evidence="2 3">
    <name type="scientific">Mycolicibacterium hodleri</name>
    <dbReference type="NCBI Taxonomy" id="49897"/>
    <lineage>
        <taxon>Bacteria</taxon>
        <taxon>Bacillati</taxon>
        <taxon>Actinomycetota</taxon>
        <taxon>Actinomycetes</taxon>
        <taxon>Mycobacteriales</taxon>
        <taxon>Mycobacteriaceae</taxon>
        <taxon>Mycolicibacterium</taxon>
    </lineage>
</organism>
<sequence length="122" mass="13218">MTTAEAVVVDVLDRWKAAIEARQPDEVAALFADDAIFQGLRPYGVGHQGIADYYAGQPVGLSPNYRVLETRQPAPGVVFAYVAVDFTFTDRTSIPALLGVLLTDVDDRWLIAHYQVSPAPAG</sequence>
<dbReference type="InterPro" id="IPR011944">
    <property type="entry name" value="Steroid_delta5-4_isomerase"/>
</dbReference>
<dbReference type="RefSeq" id="WP_142555683.1">
    <property type="nucleotide sequence ID" value="NZ_VIFX01000061.1"/>
</dbReference>
<evidence type="ECO:0000259" key="1">
    <source>
        <dbReference type="Pfam" id="PF13474"/>
    </source>
</evidence>
<reference evidence="2 3" key="1">
    <citation type="submission" date="2018-10" db="EMBL/GenBank/DDBJ databases">
        <title>Draft genome of Mycobacterium hodleri strain B.</title>
        <authorList>
            <person name="Amande T.J."/>
            <person name="Mcgenity T.J."/>
        </authorList>
    </citation>
    <scope>NUCLEOTIDE SEQUENCE [LARGE SCALE GENOMIC DNA]</scope>
    <source>
        <strain evidence="2 3">B</strain>
    </source>
</reference>
<gene>
    <name evidence="2" type="ORF">D8S82_30545</name>
</gene>
<dbReference type="NCBIfam" id="TIGR02246">
    <property type="entry name" value="SgcJ/EcaC family oxidoreductase"/>
    <property type="match status" value="1"/>
</dbReference>
<evidence type="ECO:0000313" key="3">
    <source>
        <dbReference type="Proteomes" id="UP000315759"/>
    </source>
</evidence>
<dbReference type="Proteomes" id="UP000315759">
    <property type="component" value="Unassembled WGS sequence"/>
</dbReference>
<dbReference type="InterPro" id="IPR037401">
    <property type="entry name" value="SnoaL-like"/>
</dbReference>
<protein>
    <submittedName>
        <fullName evidence="2">SgcJ/EcaC family oxidoreductase</fullName>
    </submittedName>
</protein>
<dbReference type="AlphaFoldDB" id="A0A544VRY6"/>
<dbReference type="InterPro" id="IPR032710">
    <property type="entry name" value="NTF2-like_dom_sf"/>
</dbReference>
<comment type="caution">
    <text evidence="2">The sequence shown here is derived from an EMBL/GenBank/DDBJ whole genome shotgun (WGS) entry which is preliminary data.</text>
</comment>
<accession>A0A544VRY6</accession>